<accession>A0A3S3NC83</accession>
<keyword evidence="5" id="KW-0804">Transcription</keyword>
<evidence type="ECO:0000259" key="8">
    <source>
        <dbReference type="Pfam" id="PF02229"/>
    </source>
</evidence>
<dbReference type="InterPro" id="IPR003173">
    <property type="entry name" value="PC4_C"/>
</dbReference>
<evidence type="ECO:0000256" key="4">
    <source>
        <dbReference type="ARBA" id="ARBA00023125"/>
    </source>
</evidence>
<dbReference type="InterPro" id="IPR009044">
    <property type="entry name" value="ssDNA-bd_transcriptional_reg"/>
</dbReference>
<reference evidence="9 10" key="1">
    <citation type="journal article" date="2019" name="Nat. Plants">
        <title>Stout camphor tree genome fills gaps in understanding of flowering plant genome evolution.</title>
        <authorList>
            <person name="Chaw S.M."/>
            <person name="Liu Y.C."/>
            <person name="Wu Y.W."/>
            <person name="Wang H.Y."/>
            <person name="Lin C.I."/>
            <person name="Wu C.S."/>
            <person name="Ke H.M."/>
            <person name="Chang L.Y."/>
            <person name="Hsu C.Y."/>
            <person name="Yang H.T."/>
            <person name="Sudianto E."/>
            <person name="Hsu M.H."/>
            <person name="Wu K.P."/>
            <person name="Wang L.N."/>
            <person name="Leebens-Mack J.H."/>
            <person name="Tsai I.J."/>
        </authorList>
    </citation>
    <scope>NUCLEOTIDE SEQUENCE [LARGE SCALE GENOMIC DNA]</scope>
    <source>
        <strain evidence="10">cv. Chaw 1501</strain>
        <tissue evidence="9">Young leaves</tissue>
    </source>
</reference>
<dbReference type="GO" id="GO:0060261">
    <property type="term" value="P:positive regulation of transcription initiation by RNA polymerase II"/>
    <property type="evidence" value="ECO:0007669"/>
    <property type="project" value="InterPro"/>
</dbReference>
<evidence type="ECO:0000256" key="2">
    <source>
        <dbReference type="ARBA" id="ARBA00009001"/>
    </source>
</evidence>
<organism evidence="9 10">
    <name type="scientific">Cinnamomum micranthum f. kanehirae</name>
    <dbReference type="NCBI Taxonomy" id="337451"/>
    <lineage>
        <taxon>Eukaryota</taxon>
        <taxon>Viridiplantae</taxon>
        <taxon>Streptophyta</taxon>
        <taxon>Embryophyta</taxon>
        <taxon>Tracheophyta</taxon>
        <taxon>Spermatophyta</taxon>
        <taxon>Magnoliopsida</taxon>
        <taxon>Magnoliidae</taxon>
        <taxon>Laurales</taxon>
        <taxon>Lauraceae</taxon>
        <taxon>Cinnamomum</taxon>
    </lineage>
</organism>
<sequence length="109" mass="12399">MSRRGKRKDEEELGSDGGDSEGSKQPKKNPKRSADDDEDTDSITICDISKNRRVSVRTWQGKAVVDIREFYMKDGKQMPGKKGISLSMDQWKILRDHLDEIDQVVAENS</sequence>
<protein>
    <submittedName>
        <fullName evidence="9">RNA polymerase II transcriptional coactivator KIWI-like protein</fullName>
    </submittedName>
</protein>
<comment type="similarity">
    <text evidence="2">Belongs to the transcriptional coactivator PC4 family.</text>
</comment>
<dbReference type="STRING" id="337451.A0A3S3NC83"/>
<keyword evidence="3" id="KW-0805">Transcription regulation</keyword>
<keyword evidence="10" id="KW-1185">Reference proteome</keyword>
<keyword evidence="6" id="KW-0539">Nucleus</keyword>
<comment type="subcellular location">
    <subcellularLocation>
        <location evidence="1">Nucleus</location>
    </subcellularLocation>
</comment>
<dbReference type="GO" id="GO:0005634">
    <property type="term" value="C:nucleus"/>
    <property type="evidence" value="ECO:0007669"/>
    <property type="project" value="UniProtKB-SubCell"/>
</dbReference>
<dbReference type="GO" id="GO:0003677">
    <property type="term" value="F:DNA binding"/>
    <property type="evidence" value="ECO:0007669"/>
    <property type="project" value="UniProtKB-KW"/>
</dbReference>
<dbReference type="FunFam" id="2.30.31.10:FF:000005">
    <property type="entry name" value="Putative transcriptional co-activator"/>
    <property type="match status" value="1"/>
</dbReference>
<evidence type="ECO:0000313" key="10">
    <source>
        <dbReference type="Proteomes" id="UP000283530"/>
    </source>
</evidence>
<dbReference type="SUPFAM" id="SSF54447">
    <property type="entry name" value="ssDNA-binding transcriptional regulator domain"/>
    <property type="match status" value="1"/>
</dbReference>
<gene>
    <name evidence="9" type="ORF">CKAN_01356500</name>
</gene>
<dbReference type="PANTHER" id="PTHR13215">
    <property type="entry name" value="RNA POLYMERASE II TRANSCRIPTIONAL COACTIVATOR"/>
    <property type="match status" value="1"/>
</dbReference>
<dbReference type="GO" id="GO:0003713">
    <property type="term" value="F:transcription coactivator activity"/>
    <property type="evidence" value="ECO:0007669"/>
    <property type="project" value="InterPro"/>
</dbReference>
<dbReference type="Gene3D" id="2.30.31.10">
    <property type="entry name" value="Transcriptional Coactivator Pc4, Chain A"/>
    <property type="match status" value="1"/>
</dbReference>
<feature type="domain" description="Transcriptional coactivator p15 (PC4) C-terminal" evidence="8">
    <location>
        <begin position="46"/>
        <end position="97"/>
    </location>
</feature>
<name>A0A3S3NC83_9MAGN</name>
<evidence type="ECO:0000256" key="3">
    <source>
        <dbReference type="ARBA" id="ARBA00023015"/>
    </source>
</evidence>
<evidence type="ECO:0000256" key="7">
    <source>
        <dbReference type="SAM" id="MobiDB-lite"/>
    </source>
</evidence>
<dbReference type="Proteomes" id="UP000283530">
    <property type="component" value="Unassembled WGS sequence"/>
</dbReference>
<dbReference type="Pfam" id="PF02229">
    <property type="entry name" value="PC4"/>
    <property type="match status" value="1"/>
</dbReference>
<evidence type="ECO:0000313" key="9">
    <source>
        <dbReference type="EMBL" id="RWR84740.1"/>
    </source>
</evidence>
<dbReference type="InterPro" id="IPR045125">
    <property type="entry name" value="Sub1/Tcp4-like"/>
</dbReference>
<dbReference type="EMBL" id="QPKB01000005">
    <property type="protein sequence ID" value="RWR84740.1"/>
    <property type="molecule type" value="Genomic_DNA"/>
</dbReference>
<evidence type="ECO:0000256" key="6">
    <source>
        <dbReference type="ARBA" id="ARBA00023242"/>
    </source>
</evidence>
<proteinExistence type="inferred from homology"/>
<feature type="region of interest" description="Disordered" evidence="7">
    <location>
        <begin position="1"/>
        <end position="44"/>
    </location>
</feature>
<evidence type="ECO:0000256" key="5">
    <source>
        <dbReference type="ARBA" id="ARBA00023163"/>
    </source>
</evidence>
<evidence type="ECO:0000256" key="1">
    <source>
        <dbReference type="ARBA" id="ARBA00004123"/>
    </source>
</evidence>
<keyword evidence="4" id="KW-0238">DNA-binding</keyword>
<comment type="caution">
    <text evidence="9">The sequence shown here is derived from an EMBL/GenBank/DDBJ whole genome shotgun (WGS) entry which is preliminary data.</text>
</comment>
<dbReference type="OrthoDB" id="2505440at2759"/>
<dbReference type="AlphaFoldDB" id="A0A3S3NC83"/>